<feature type="transmembrane region" description="Helical" evidence="6">
    <location>
        <begin position="28"/>
        <end position="53"/>
    </location>
</feature>
<keyword evidence="4 6" id="KW-0472">Membrane</keyword>
<dbReference type="WBParaSite" id="maker-uti_cns_0008153-snap-gene-0.3-mRNA-1">
    <property type="protein sequence ID" value="maker-uti_cns_0008153-snap-gene-0.3-mRNA-1"/>
    <property type="gene ID" value="maker-uti_cns_0008153-snap-gene-0.3"/>
</dbReference>
<keyword evidence="3 6" id="KW-1133">Transmembrane helix</keyword>
<protein>
    <submittedName>
        <fullName evidence="9">G_PROTEIN_RECEP_F1_2 domain-containing protein</fullName>
    </submittedName>
</protein>
<evidence type="ECO:0000256" key="4">
    <source>
        <dbReference type="ARBA" id="ARBA00023136"/>
    </source>
</evidence>
<dbReference type="Gene3D" id="1.20.1070.10">
    <property type="entry name" value="Rhodopsin 7-helix transmembrane proteins"/>
    <property type="match status" value="1"/>
</dbReference>
<evidence type="ECO:0000256" key="3">
    <source>
        <dbReference type="ARBA" id="ARBA00022989"/>
    </source>
</evidence>
<organism evidence="8 9">
    <name type="scientific">Macrostomum lignano</name>
    <dbReference type="NCBI Taxonomy" id="282301"/>
    <lineage>
        <taxon>Eukaryota</taxon>
        <taxon>Metazoa</taxon>
        <taxon>Spiralia</taxon>
        <taxon>Lophotrochozoa</taxon>
        <taxon>Platyhelminthes</taxon>
        <taxon>Rhabditophora</taxon>
        <taxon>Macrostomorpha</taxon>
        <taxon>Macrostomida</taxon>
        <taxon>Macrostomidae</taxon>
        <taxon>Macrostomum</taxon>
    </lineage>
</organism>
<evidence type="ECO:0000259" key="7">
    <source>
        <dbReference type="PROSITE" id="PS50262"/>
    </source>
</evidence>
<dbReference type="PANTHER" id="PTHR23112:SF36">
    <property type="entry name" value="SI:DKEY-30C15.2 PROTEIN"/>
    <property type="match status" value="1"/>
</dbReference>
<dbReference type="CDD" id="cd00637">
    <property type="entry name" value="7tm_classA_rhodopsin-like"/>
    <property type="match status" value="1"/>
</dbReference>
<reference evidence="9" key="1">
    <citation type="submission" date="2016-11" db="UniProtKB">
        <authorList>
            <consortium name="WormBaseParasite"/>
        </authorList>
    </citation>
    <scope>IDENTIFICATION</scope>
</reference>
<feature type="region of interest" description="Disordered" evidence="5">
    <location>
        <begin position="138"/>
        <end position="157"/>
    </location>
</feature>
<dbReference type="PANTHER" id="PTHR23112">
    <property type="entry name" value="G PROTEIN-COUPLED RECEPTOR 157-RELATED"/>
    <property type="match status" value="1"/>
</dbReference>
<evidence type="ECO:0000313" key="9">
    <source>
        <dbReference type="WBParaSite" id="maker-uti_cns_0008153-snap-gene-0.3-mRNA-1"/>
    </source>
</evidence>
<feature type="transmembrane region" description="Helical" evidence="6">
    <location>
        <begin position="166"/>
        <end position="188"/>
    </location>
</feature>
<keyword evidence="8" id="KW-1185">Reference proteome</keyword>
<feature type="transmembrane region" description="Helical" evidence="6">
    <location>
        <begin position="65"/>
        <end position="88"/>
    </location>
</feature>
<evidence type="ECO:0000256" key="1">
    <source>
        <dbReference type="ARBA" id="ARBA00004141"/>
    </source>
</evidence>
<keyword evidence="2 6" id="KW-0812">Transmembrane</keyword>
<evidence type="ECO:0000256" key="5">
    <source>
        <dbReference type="SAM" id="MobiDB-lite"/>
    </source>
</evidence>
<feature type="domain" description="G-protein coupled receptors family 1 profile" evidence="7">
    <location>
        <begin position="43"/>
        <end position="343"/>
    </location>
</feature>
<dbReference type="GO" id="GO:0005886">
    <property type="term" value="C:plasma membrane"/>
    <property type="evidence" value="ECO:0007669"/>
    <property type="project" value="TreeGrafter"/>
</dbReference>
<dbReference type="SUPFAM" id="SSF81321">
    <property type="entry name" value="Family A G protein-coupled receptor-like"/>
    <property type="match status" value="2"/>
</dbReference>
<feature type="compositionally biased region" description="Gly residues" evidence="5">
    <location>
        <begin position="139"/>
        <end position="157"/>
    </location>
</feature>
<feature type="transmembrane region" description="Helical" evidence="6">
    <location>
        <begin position="289"/>
        <end position="310"/>
    </location>
</feature>
<accession>A0A1I8HUK3</accession>
<name>A0A1I8HUK3_9PLAT</name>
<comment type="subcellular location">
    <subcellularLocation>
        <location evidence="1">Membrane</location>
        <topology evidence="1">Multi-pass membrane protein</topology>
    </subcellularLocation>
</comment>
<dbReference type="PROSITE" id="PS50262">
    <property type="entry name" value="G_PROTEIN_RECEP_F1_2"/>
    <property type="match status" value="1"/>
</dbReference>
<evidence type="ECO:0000256" key="6">
    <source>
        <dbReference type="SAM" id="Phobius"/>
    </source>
</evidence>
<dbReference type="Proteomes" id="UP000095280">
    <property type="component" value="Unplaced"/>
</dbReference>
<sequence length="466" mass="50136">MPTSHQPAPPQPINGTVYRSLSEQQLRVLSYLDCGFGALSVLACAAIIGAAIARGRLRHPEVYPVVHLSMADLLATTCLIVSAGLHLTGHNDSQPSLLCAYATGATTALFVCSFGLTLAYAYQVYLRQRTASRMAFEGDTGGGMSDSDGSGGSGGGCDSDKGRWKALAAIGVAWAAPLLAEAGVLAAATAHWSSAGHAHTGGGSGDGIICSSCLPIFRFDQDPCWPADSDSASPRMWLKLAFLIPLLCVLLGCCGLYWLAVRHRDLRDRRLGSLTAAQADARRQMRRRVALFIGVFFVSWGPTFVLGSLSLVLSEETADKFFWLYILQAATAPLQGLLNTVVYGWQRRAFLRSLLQQLPRRAAPGRHGGVHPLRGDGNRAARPSAVSRVQERHQEVQLALGRGRRRPGRHRQLHVGIVGKQVARQLVGVRLRQVGGQANPAAGENVGQGEARSLRLRRGRRLLSRF</sequence>
<dbReference type="InterPro" id="IPR017452">
    <property type="entry name" value="GPCR_Rhodpsn_7TM"/>
</dbReference>
<proteinExistence type="predicted"/>
<feature type="transmembrane region" description="Helical" evidence="6">
    <location>
        <begin position="240"/>
        <end position="260"/>
    </location>
</feature>
<evidence type="ECO:0000313" key="8">
    <source>
        <dbReference type="Proteomes" id="UP000095280"/>
    </source>
</evidence>
<dbReference type="GO" id="GO:0004930">
    <property type="term" value="F:G protein-coupled receptor activity"/>
    <property type="evidence" value="ECO:0007669"/>
    <property type="project" value="TreeGrafter"/>
</dbReference>
<dbReference type="AlphaFoldDB" id="A0A1I8HUK3"/>
<feature type="transmembrane region" description="Helical" evidence="6">
    <location>
        <begin position="322"/>
        <end position="345"/>
    </location>
</feature>
<dbReference type="GO" id="GO:0007189">
    <property type="term" value="P:adenylate cyclase-activating G protein-coupled receptor signaling pathway"/>
    <property type="evidence" value="ECO:0007669"/>
    <property type="project" value="TreeGrafter"/>
</dbReference>
<evidence type="ECO:0000256" key="2">
    <source>
        <dbReference type="ARBA" id="ARBA00022692"/>
    </source>
</evidence>
<feature type="transmembrane region" description="Helical" evidence="6">
    <location>
        <begin position="100"/>
        <end position="125"/>
    </location>
</feature>